<protein>
    <submittedName>
        <fullName evidence="3">Xaa-Pro dipeptidase</fullName>
    </submittedName>
</protein>
<feature type="domain" description="Peptidase M24" evidence="1">
    <location>
        <begin position="160"/>
        <end position="363"/>
    </location>
</feature>
<keyword evidence="4" id="KW-1185">Reference proteome</keyword>
<evidence type="ECO:0000259" key="2">
    <source>
        <dbReference type="Pfam" id="PF01321"/>
    </source>
</evidence>
<gene>
    <name evidence="3" type="ORF">SAMN05216551_101590</name>
</gene>
<dbReference type="PANTHER" id="PTHR46112:SF2">
    <property type="entry name" value="XAA-PRO AMINOPEPTIDASE P-RELATED"/>
    <property type="match status" value="1"/>
</dbReference>
<evidence type="ECO:0000313" key="4">
    <source>
        <dbReference type="Proteomes" id="UP000243719"/>
    </source>
</evidence>
<sequence>MTAHKTLPFTIEEYRARLEQVRSAMRERGLDLALIDQTDFLFHLTGFGISENMYRACVVPLEGEPVFMLRAMDQLPFQESTWLTEYVDFSDWEDPIEVLARLLARKGWHDKRIGIDGDSYCMTLNRYRRLQAALPAVDFADFSGVLEVIRAIKSPQEIAYLRRAAAIGDIAMEAAFAAAGVGKSERDAAAAVSYAFMTNGGDGGRTGPITQGIGDAFLHGNLHDRPLQQGDILHLELLPFFNGYSARLMRPAVMGEASAAQRALAEQLLAIQDAQFAAMRPGVPAREVDRLAREPIMAAKLRPSYPNITGYTLGYYPQSTPHTSDFTRVFLPTSEWVLQAGMVFHMYVSADGIAFSETVLVTDDGIELLTRSPRRLTVV</sequence>
<dbReference type="EMBL" id="FNLO01000001">
    <property type="protein sequence ID" value="SDV46734.1"/>
    <property type="molecule type" value="Genomic_DNA"/>
</dbReference>
<dbReference type="InterPro" id="IPR000587">
    <property type="entry name" value="Creatinase_N"/>
</dbReference>
<dbReference type="SUPFAM" id="SSF53092">
    <property type="entry name" value="Creatinase/prolidase N-terminal domain"/>
    <property type="match status" value="1"/>
</dbReference>
<dbReference type="SUPFAM" id="SSF55920">
    <property type="entry name" value="Creatinase/aminopeptidase"/>
    <property type="match status" value="1"/>
</dbReference>
<evidence type="ECO:0000259" key="1">
    <source>
        <dbReference type="Pfam" id="PF00557"/>
    </source>
</evidence>
<dbReference type="Pfam" id="PF00557">
    <property type="entry name" value="Peptidase_M24"/>
    <property type="match status" value="1"/>
</dbReference>
<reference evidence="4" key="1">
    <citation type="submission" date="2016-09" db="EMBL/GenBank/DDBJ databases">
        <authorList>
            <person name="Varghese N."/>
            <person name="Submissions S."/>
        </authorList>
    </citation>
    <scope>NUCLEOTIDE SEQUENCE [LARGE SCALE GENOMIC DNA]</scope>
    <source>
        <strain evidence="4">JS23</strain>
    </source>
</reference>
<dbReference type="InterPro" id="IPR029149">
    <property type="entry name" value="Creatin/AminoP/Spt16_N"/>
</dbReference>
<dbReference type="STRING" id="1770053.SAMN05216551_101590"/>
<dbReference type="Pfam" id="PF01321">
    <property type="entry name" value="Creatinase_N"/>
    <property type="match status" value="1"/>
</dbReference>
<evidence type="ECO:0000313" key="3">
    <source>
        <dbReference type="EMBL" id="SDV46734.1"/>
    </source>
</evidence>
<dbReference type="Gene3D" id="3.90.230.10">
    <property type="entry name" value="Creatinase/methionine aminopeptidase superfamily"/>
    <property type="match status" value="1"/>
</dbReference>
<dbReference type="Proteomes" id="UP000243719">
    <property type="component" value="Unassembled WGS sequence"/>
</dbReference>
<proteinExistence type="predicted"/>
<name>A0A1H2PL84_9BURK</name>
<dbReference type="AlphaFoldDB" id="A0A1H2PL84"/>
<dbReference type="Gene3D" id="3.40.350.10">
    <property type="entry name" value="Creatinase/prolidase N-terminal domain"/>
    <property type="match status" value="1"/>
</dbReference>
<dbReference type="OrthoDB" id="9761809at2"/>
<dbReference type="RefSeq" id="WP_091904352.1">
    <property type="nucleotide sequence ID" value="NZ_FNLO01000001.1"/>
</dbReference>
<dbReference type="InterPro" id="IPR050659">
    <property type="entry name" value="Peptidase_M24B"/>
</dbReference>
<accession>A0A1H2PL84</accession>
<feature type="domain" description="Creatinase N-terminal" evidence="2">
    <location>
        <begin position="17"/>
        <end position="152"/>
    </location>
</feature>
<dbReference type="PANTHER" id="PTHR46112">
    <property type="entry name" value="AMINOPEPTIDASE"/>
    <property type="match status" value="1"/>
</dbReference>
<dbReference type="InterPro" id="IPR036005">
    <property type="entry name" value="Creatinase/aminopeptidase-like"/>
</dbReference>
<dbReference type="CDD" id="cd01066">
    <property type="entry name" value="APP_MetAP"/>
    <property type="match status" value="1"/>
</dbReference>
<dbReference type="InterPro" id="IPR000994">
    <property type="entry name" value="Pept_M24"/>
</dbReference>
<organism evidence="3 4">
    <name type="scientific">Chitinasiproducens palmae</name>
    <dbReference type="NCBI Taxonomy" id="1770053"/>
    <lineage>
        <taxon>Bacteria</taxon>
        <taxon>Pseudomonadati</taxon>
        <taxon>Pseudomonadota</taxon>
        <taxon>Betaproteobacteria</taxon>
        <taxon>Burkholderiales</taxon>
        <taxon>Burkholderiaceae</taxon>
        <taxon>Chitinasiproducens</taxon>
    </lineage>
</organism>